<evidence type="ECO:0000256" key="4">
    <source>
        <dbReference type="ARBA" id="ARBA00022842"/>
    </source>
</evidence>
<dbReference type="SFLD" id="SFLDG01135">
    <property type="entry name" value="C1.5.6:_HAD__Beta-PGM__Phospha"/>
    <property type="match status" value="1"/>
</dbReference>
<dbReference type="SFLD" id="SFLDS00003">
    <property type="entry name" value="Haloacid_Dehalogenase"/>
    <property type="match status" value="1"/>
</dbReference>
<dbReference type="EMBL" id="JEMC01004109">
    <property type="protein sequence ID" value="KYF75802.1"/>
    <property type="molecule type" value="Genomic_DNA"/>
</dbReference>
<dbReference type="Gene3D" id="1.10.150.240">
    <property type="entry name" value="Putative phosphatase, domain 2"/>
    <property type="match status" value="1"/>
</dbReference>
<dbReference type="InterPro" id="IPR051600">
    <property type="entry name" value="Beta-PGM-like"/>
</dbReference>
<name>A0A150T5W9_SORCE</name>
<comment type="caution">
    <text evidence="6">The sequence shown here is derived from an EMBL/GenBank/DDBJ whole genome shotgun (WGS) entry which is preliminary data.</text>
</comment>
<reference evidence="6 7" key="1">
    <citation type="submission" date="2014-02" db="EMBL/GenBank/DDBJ databases">
        <title>The small core and large imbalanced accessory genome model reveals a collaborative survival strategy of Sorangium cellulosum strains in nature.</title>
        <authorList>
            <person name="Han K."/>
            <person name="Peng R."/>
            <person name="Blom J."/>
            <person name="Li Y.-Z."/>
        </authorList>
    </citation>
    <scope>NUCLEOTIDE SEQUENCE [LARGE SCALE GENOMIC DNA]</scope>
    <source>
        <strain evidence="6 7">So0149</strain>
    </source>
</reference>
<dbReference type="Pfam" id="PF13419">
    <property type="entry name" value="HAD_2"/>
    <property type="match status" value="1"/>
</dbReference>
<dbReference type="InterPro" id="IPR041492">
    <property type="entry name" value="HAD_2"/>
</dbReference>
<evidence type="ECO:0000256" key="2">
    <source>
        <dbReference type="ARBA" id="ARBA00006171"/>
    </source>
</evidence>
<evidence type="ECO:0000313" key="7">
    <source>
        <dbReference type="Proteomes" id="UP000075515"/>
    </source>
</evidence>
<dbReference type="SFLD" id="SFLDG01129">
    <property type="entry name" value="C1.5:_HAD__Beta-PGM__Phosphata"/>
    <property type="match status" value="1"/>
</dbReference>
<dbReference type="PRINTS" id="PR00413">
    <property type="entry name" value="HADHALOGNASE"/>
</dbReference>
<keyword evidence="4" id="KW-0460">Magnesium</keyword>
<dbReference type="SUPFAM" id="SSF56784">
    <property type="entry name" value="HAD-like"/>
    <property type="match status" value="1"/>
</dbReference>
<dbReference type="GO" id="GO:0046872">
    <property type="term" value="F:metal ion binding"/>
    <property type="evidence" value="ECO:0007669"/>
    <property type="project" value="UniProtKB-KW"/>
</dbReference>
<evidence type="ECO:0000256" key="3">
    <source>
        <dbReference type="ARBA" id="ARBA00022723"/>
    </source>
</evidence>
<gene>
    <name evidence="6" type="ORF">BE18_18365</name>
</gene>
<evidence type="ECO:0000313" key="6">
    <source>
        <dbReference type="EMBL" id="KYF75802.1"/>
    </source>
</evidence>
<comment type="similarity">
    <text evidence="2">Belongs to the HAD-like hydrolase superfamily. CbbY/CbbZ/Gph/YieH family.</text>
</comment>
<dbReference type="GO" id="GO:0016787">
    <property type="term" value="F:hydrolase activity"/>
    <property type="evidence" value="ECO:0007669"/>
    <property type="project" value="UniProtKB-KW"/>
</dbReference>
<dbReference type="CDD" id="cd07505">
    <property type="entry name" value="HAD_BPGM-like"/>
    <property type="match status" value="1"/>
</dbReference>
<sequence>MLSAILLDLDGTIVDTDPLHYLAWSEIFREHGREIDELFYRESISGRFNPSILIEHFPHLSPEEIRRSVERKEDLFLELSSGLEPLPGLLSLMAWAQGLGVRLAVVSNAPAGNALRMLSAMGLSGFFSEVVLAEHAAAAKPDPAPYRLALERLQIDPGSALAFEDSPSGIQASVAAGIPTIGIASSHDAETLCAMGAMTAIRDFTADPLWLYLRSLEWRAG</sequence>
<dbReference type="AlphaFoldDB" id="A0A150T5W9"/>
<dbReference type="Proteomes" id="UP000075515">
    <property type="component" value="Unassembled WGS sequence"/>
</dbReference>
<keyword evidence="6" id="KW-0378">Hydrolase</keyword>
<comment type="cofactor">
    <cofactor evidence="1">
        <name>Mg(2+)</name>
        <dbReference type="ChEBI" id="CHEBI:18420"/>
    </cofactor>
</comment>
<dbReference type="InterPro" id="IPR006439">
    <property type="entry name" value="HAD-SF_hydro_IA"/>
</dbReference>
<dbReference type="NCBIfam" id="TIGR01509">
    <property type="entry name" value="HAD-SF-IA-v3"/>
    <property type="match status" value="1"/>
</dbReference>
<protein>
    <submittedName>
        <fullName evidence="6">Hydrolase</fullName>
    </submittedName>
</protein>
<dbReference type="PANTHER" id="PTHR46193">
    <property type="entry name" value="6-PHOSPHOGLUCONATE PHOSPHATASE"/>
    <property type="match status" value="1"/>
</dbReference>
<keyword evidence="3" id="KW-0479">Metal-binding</keyword>
<dbReference type="InterPro" id="IPR036412">
    <property type="entry name" value="HAD-like_sf"/>
</dbReference>
<dbReference type="PANTHER" id="PTHR46193:SF18">
    <property type="entry name" value="HEXITOL PHOSPHATASE B"/>
    <property type="match status" value="1"/>
</dbReference>
<organism evidence="6 7">
    <name type="scientific">Sorangium cellulosum</name>
    <name type="common">Polyangium cellulosum</name>
    <dbReference type="NCBI Taxonomy" id="56"/>
    <lineage>
        <taxon>Bacteria</taxon>
        <taxon>Pseudomonadati</taxon>
        <taxon>Myxococcota</taxon>
        <taxon>Polyangia</taxon>
        <taxon>Polyangiales</taxon>
        <taxon>Polyangiaceae</taxon>
        <taxon>Sorangium</taxon>
    </lineage>
</organism>
<dbReference type="InterPro" id="IPR023198">
    <property type="entry name" value="PGP-like_dom2"/>
</dbReference>
<dbReference type="Gene3D" id="3.40.50.1000">
    <property type="entry name" value="HAD superfamily/HAD-like"/>
    <property type="match status" value="1"/>
</dbReference>
<evidence type="ECO:0000256" key="5">
    <source>
        <dbReference type="ARBA" id="ARBA00023277"/>
    </source>
</evidence>
<keyword evidence="5" id="KW-0119">Carbohydrate metabolism</keyword>
<evidence type="ECO:0000256" key="1">
    <source>
        <dbReference type="ARBA" id="ARBA00001946"/>
    </source>
</evidence>
<dbReference type="InterPro" id="IPR023214">
    <property type="entry name" value="HAD_sf"/>
</dbReference>
<proteinExistence type="inferred from homology"/>
<accession>A0A150T5W9</accession>